<dbReference type="Proteomes" id="UP001054252">
    <property type="component" value="Unassembled WGS sequence"/>
</dbReference>
<name>A0AAV5HNC1_9ROSI</name>
<dbReference type="EMBL" id="BPVZ01000002">
    <property type="protein sequence ID" value="GKU88205.1"/>
    <property type="molecule type" value="Genomic_DNA"/>
</dbReference>
<protein>
    <submittedName>
        <fullName evidence="1">Uncharacterized protein</fullName>
    </submittedName>
</protein>
<accession>A0AAV5HNC1</accession>
<comment type="caution">
    <text evidence="1">The sequence shown here is derived from an EMBL/GenBank/DDBJ whole genome shotgun (WGS) entry which is preliminary data.</text>
</comment>
<proteinExistence type="predicted"/>
<dbReference type="AlphaFoldDB" id="A0AAV5HNC1"/>
<evidence type="ECO:0000313" key="2">
    <source>
        <dbReference type="Proteomes" id="UP001054252"/>
    </source>
</evidence>
<gene>
    <name evidence="1" type="ORF">SLEP1_g2496</name>
</gene>
<reference evidence="1 2" key="1">
    <citation type="journal article" date="2021" name="Commun. Biol.">
        <title>The genome of Shorea leprosula (Dipterocarpaceae) highlights the ecological relevance of drought in aseasonal tropical rainforests.</title>
        <authorList>
            <person name="Ng K.K.S."/>
            <person name="Kobayashi M.J."/>
            <person name="Fawcett J.A."/>
            <person name="Hatakeyama M."/>
            <person name="Paape T."/>
            <person name="Ng C.H."/>
            <person name="Ang C.C."/>
            <person name="Tnah L.H."/>
            <person name="Lee C.T."/>
            <person name="Nishiyama T."/>
            <person name="Sese J."/>
            <person name="O'Brien M.J."/>
            <person name="Copetti D."/>
            <person name="Mohd Noor M.I."/>
            <person name="Ong R.C."/>
            <person name="Putra M."/>
            <person name="Sireger I.Z."/>
            <person name="Indrioko S."/>
            <person name="Kosugi Y."/>
            <person name="Izuno A."/>
            <person name="Isagi Y."/>
            <person name="Lee S.L."/>
            <person name="Shimizu K.K."/>
        </authorList>
    </citation>
    <scope>NUCLEOTIDE SEQUENCE [LARGE SCALE GENOMIC DNA]</scope>
    <source>
        <strain evidence="1">214</strain>
    </source>
</reference>
<organism evidence="1 2">
    <name type="scientific">Rubroshorea leprosula</name>
    <dbReference type="NCBI Taxonomy" id="152421"/>
    <lineage>
        <taxon>Eukaryota</taxon>
        <taxon>Viridiplantae</taxon>
        <taxon>Streptophyta</taxon>
        <taxon>Embryophyta</taxon>
        <taxon>Tracheophyta</taxon>
        <taxon>Spermatophyta</taxon>
        <taxon>Magnoliopsida</taxon>
        <taxon>eudicotyledons</taxon>
        <taxon>Gunneridae</taxon>
        <taxon>Pentapetalae</taxon>
        <taxon>rosids</taxon>
        <taxon>malvids</taxon>
        <taxon>Malvales</taxon>
        <taxon>Dipterocarpaceae</taxon>
        <taxon>Rubroshorea</taxon>
    </lineage>
</organism>
<sequence length="59" mass="7019">MIMKSMNQRGQWDIQSQVLKIQWSSVKLSFYQTSDELRGNFPSFNYIQNCTSIVSRIRE</sequence>
<evidence type="ECO:0000313" key="1">
    <source>
        <dbReference type="EMBL" id="GKU88205.1"/>
    </source>
</evidence>
<keyword evidence="2" id="KW-1185">Reference proteome</keyword>